<evidence type="ECO:0000256" key="3">
    <source>
        <dbReference type="ARBA" id="ARBA00022723"/>
    </source>
</evidence>
<feature type="domain" description="Aminotransferase class V" evidence="8">
    <location>
        <begin position="2"/>
        <end position="366"/>
    </location>
</feature>
<dbReference type="Gene3D" id="3.40.640.10">
    <property type="entry name" value="Type I PLP-dependent aspartate aminotransferase-like (Major domain)"/>
    <property type="match status" value="1"/>
</dbReference>
<evidence type="ECO:0000256" key="1">
    <source>
        <dbReference type="ARBA" id="ARBA00001933"/>
    </source>
</evidence>
<dbReference type="InterPro" id="IPR015422">
    <property type="entry name" value="PyrdxlP-dep_Trfase_small"/>
</dbReference>
<evidence type="ECO:0000256" key="2">
    <source>
        <dbReference type="ARBA" id="ARBA00006490"/>
    </source>
</evidence>
<evidence type="ECO:0000256" key="7">
    <source>
        <dbReference type="RuleBase" id="RU004504"/>
    </source>
</evidence>
<evidence type="ECO:0000256" key="6">
    <source>
        <dbReference type="ARBA" id="ARBA00023014"/>
    </source>
</evidence>
<reference evidence="9 10" key="1">
    <citation type="submission" date="2023-02" db="EMBL/GenBank/DDBJ databases">
        <title>Genome sequence of Lacticaseibacillus sp. KACC 23028.</title>
        <authorList>
            <person name="Kim S."/>
            <person name="Heo J."/>
            <person name="Kwon S.-W."/>
        </authorList>
    </citation>
    <scope>NUCLEOTIDE SEQUENCE [LARGE SCALE GENOMIC DNA]</scope>
    <source>
        <strain evidence="9 10">KACC 23028</strain>
    </source>
</reference>
<keyword evidence="6" id="KW-0411">Iron-sulfur</keyword>
<proteinExistence type="inferred from homology"/>
<gene>
    <name evidence="9" type="ORF">PQ472_07095</name>
</gene>
<organism evidence="9 10">
    <name type="scientific">Lacticaseibacillus pabuli</name>
    <dbReference type="NCBI Taxonomy" id="3025672"/>
    <lineage>
        <taxon>Bacteria</taxon>
        <taxon>Bacillati</taxon>
        <taxon>Bacillota</taxon>
        <taxon>Bacilli</taxon>
        <taxon>Lactobacillales</taxon>
        <taxon>Lactobacillaceae</taxon>
        <taxon>Lacticaseibacillus</taxon>
    </lineage>
</organism>
<accession>A0ABY7WPH7</accession>
<dbReference type="PANTHER" id="PTHR11601">
    <property type="entry name" value="CYSTEINE DESULFURYLASE FAMILY MEMBER"/>
    <property type="match status" value="1"/>
</dbReference>
<dbReference type="Pfam" id="PF00266">
    <property type="entry name" value="Aminotran_5"/>
    <property type="match status" value="1"/>
</dbReference>
<dbReference type="RefSeq" id="WP_274258648.1">
    <property type="nucleotide sequence ID" value="NZ_CP117884.1"/>
</dbReference>
<dbReference type="PIRSF" id="PIRSF005572">
    <property type="entry name" value="NifS"/>
    <property type="match status" value="1"/>
</dbReference>
<dbReference type="InterPro" id="IPR020578">
    <property type="entry name" value="Aminotrans_V_PyrdxlP_BS"/>
</dbReference>
<comment type="cofactor">
    <cofactor evidence="1 7">
        <name>pyridoxal 5'-phosphate</name>
        <dbReference type="ChEBI" id="CHEBI:597326"/>
    </cofactor>
</comment>
<dbReference type="SUPFAM" id="SSF53383">
    <property type="entry name" value="PLP-dependent transferases"/>
    <property type="match status" value="1"/>
</dbReference>
<keyword evidence="3" id="KW-0479">Metal-binding</keyword>
<dbReference type="PROSITE" id="PS00595">
    <property type="entry name" value="AA_TRANSFER_CLASS_5"/>
    <property type="match status" value="1"/>
</dbReference>
<dbReference type="InterPro" id="IPR015424">
    <property type="entry name" value="PyrdxlP-dep_Trfase"/>
</dbReference>
<dbReference type="Gene3D" id="3.90.1150.10">
    <property type="entry name" value="Aspartate Aminotransferase, domain 1"/>
    <property type="match status" value="1"/>
</dbReference>
<name>A0ABY7WPH7_9LACO</name>
<dbReference type="EMBL" id="CP117884">
    <property type="protein sequence ID" value="WDF81694.1"/>
    <property type="molecule type" value="Genomic_DNA"/>
</dbReference>
<keyword evidence="4" id="KW-0663">Pyridoxal phosphate</keyword>
<dbReference type="InterPro" id="IPR000192">
    <property type="entry name" value="Aminotrans_V_dom"/>
</dbReference>
<keyword evidence="5" id="KW-0408">Iron</keyword>
<evidence type="ECO:0000313" key="10">
    <source>
        <dbReference type="Proteomes" id="UP001220377"/>
    </source>
</evidence>
<dbReference type="InterPro" id="IPR016454">
    <property type="entry name" value="Cysteine_dSase"/>
</dbReference>
<evidence type="ECO:0000259" key="8">
    <source>
        <dbReference type="Pfam" id="PF00266"/>
    </source>
</evidence>
<protein>
    <submittedName>
        <fullName evidence="9">Cysteine desulfurase family protein</fullName>
    </submittedName>
</protein>
<keyword evidence="10" id="KW-1185">Reference proteome</keyword>
<dbReference type="Gene3D" id="1.10.260.50">
    <property type="match status" value="1"/>
</dbReference>
<sequence length="382" mass="42120">MIYFDNSATTKPDSGALDTYRTVAEQFFGNPSSLHKLGDKAKAVVEQSREQIAELIHAKPNEIYFTSGGTEGDNWIIKGTAMAKRMFGKHIITTTIEHPAVRNTMAQLEDLGFDVTYLPVDSRGFINPDDLKAAMRDDTILVSIMAVNNEVGSIQPLDKVADILQDYPTVHFHVDAVQSVGKGVMDLIRNPRIDFLTFSGHKFHALRGTGFIYAKQGRRIEPLMAGGGQEKDWRSGTENTAGIAAMAKALRLALTDEDKKVAREQAIRKEITEYVESFDHTVIFSKLTPDFAPHILTMAITGVRGETIVHAFENEGVYMSTTSACSSRSGQESSTLAAMNVDGSIAESAFRVSLDEDNTMAEAEQFKQAFKNVYAGFMRMRA</sequence>
<dbReference type="PANTHER" id="PTHR11601:SF50">
    <property type="entry name" value="CYSTEINE DESULFURASE ISCS 2-RELATED"/>
    <property type="match status" value="1"/>
</dbReference>
<dbReference type="Proteomes" id="UP001220377">
    <property type="component" value="Chromosome"/>
</dbReference>
<evidence type="ECO:0000256" key="5">
    <source>
        <dbReference type="ARBA" id="ARBA00023004"/>
    </source>
</evidence>
<evidence type="ECO:0000256" key="4">
    <source>
        <dbReference type="ARBA" id="ARBA00022898"/>
    </source>
</evidence>
<evidence type="ECO:0000313" key="9">
    <source>
        <dbReference type="EMBL" id="WDF81694.1"/>
    </source>
</evidence>
<comment type="similarity">
    <text evidence="2">Belongs to the class-V pyridoxal-phosphate-dependent aminotransferase family. NifS/IscS subfamily.</text>
</comment>
<dbReference type="InterPro" id="IPR015421">
    <property type="entry name" value="PyrdxlP-dep_Trfase_major"/>
</dbReference>